<dbReference type="InterPro" id="IPR011013">
    <property type="entry name" value="Gal_mutarotase_sf_dom"/>
</dbReference>
<dbReference type="InterPro" id="IPR008183">
    <property type="entry name" value="Aldose_1/G6P_1-epimerase"/>
</dbReference>
<dbReference type="SUPFAM" id="SSF74650">
    <property type="entry name" value="Galactose mutarotase-like"/>
    <property type="match status" value="1"/>
</dbReference>
<protein>
    <recommendedName>
        <fullName evidence="3 5">Glucose-6-phosphate 1-epimerase</fullName>
        <ecNumber evidence="3 5">5.1.3.15</ecNumber>
    </recommendedName>
</protein>
<proteinExistence type="inferred from homology"/>
<name>A0A1C7N537_9FUNG</name>
<dbReference type="OrthoDB" id="1659429at2759"/>
<comment type="caution">
    <text evidence="8">The sequence shown here is derived from an EMBL/GenBank/DDBJ whole genome shotgun (WGS) entry which is preliminary data.</text>
</comment>
<evidence type="ECO:0000313" key="8">
    <source>
        <dbReference type="EMBL" id="OBZ84118.1"/>
    </source>
</evidence>
<comment type="catalytic activity">
    <reaction evidence="1">
        <text>alpha-D-glucose 6-phosphate = beta-D-glucose 6-phosphate</text>
        <dbReference type="Rhea" id="RHEA:16249"/>
        <dbReference type="ChEBI" id="CHEBI:58225"/>
        <dbReference type="ChEBI" id="CHEBI:58247"/>
        <dbReference type="EC" id="5.1.3.15"/>
    </reaction>
</comment>
<feature type="binding site" evidence="7">
    <location>
        <position position="63"/>
    </location>
    <ligand>
        <name>substrate</name>
    </ligand>
</feature>
<dbReference type="PIRSF" id="PIRSF016020">
    <property type="entry name" value="PHexose_mutarotase"/>
    <property type="match status" value="1"/>
</dbReference>
<comment type="function">
    <text evidence="5">Catalyzes the interconversion between the alpha and beta anomers from at least three hexose 6-phosphate sugars (Glc6P, Gal6P, and Man6P).</text>
</comment>
<dbReference type="InParanoid" id="A0A1C7N537"/>
<sequence length="287" mass="31903">MPAREENKVVLLEHPSGSKAKIALFEIELLINECNKGATVTSWVVDDVERIFLAKHDGTKAIRGGIPICFPIFGTKEKIALPQHGFARNNYWEYLGIVTDNDEVAVRFGLKDTQIPQEARNAWPHSFRLTYTVTLTAKSLKTFCHLKNEDEDTFEFNTLLHTYFSVPDVTKAQVQGLTSCEYIDKVQGGAKATETNADVTIGSEVDRVYKKVQDKITLQVGNGSAIQLEKSNLKDTVVWNPWIEKAKGMADFDDEEYHNMICVEAGSVVDWVALAGGDTWTAACGAL</sequence>
<keyword evidence="4 5" id="KW-0413">Isomerase</keyword>
<dbReference type="EC" id="5.1.3.15" evidence="3 5"/>
<gene>
    <name evidence="8" type="primary">YMR099C</name>
    <name evidence="8" type="ORF">A0J61_07831</name>
</gene>
<feature type="active site" evidence="6">
    <location>
        <position position="264"/>
    </location>
</feature>
<evidence type="ECO:0000256" key="4">
    <source>
        <dbReference type="ARBA" id="ARBA00023235"/>
    </source>
</evidence>
<dbReference type="Gene3D" id="2.70.98.10">
    <property type="match status" value="1"/>
</dbReference>
<dbReference type="EMBL" id="LUGH01000553">
    <property type="protein sequence ID" value="OBZ84118.1"/>
    <property type="molecule type" value="Genomic_DNA"/>
</dbReference>
<accession>A0A1C7N537</accession>
<reference evidence="8 9" key="1">
    <citation type="submission" date="2016-03" db="EMBL/GenBank/DDBJ databases">
        <title>Choanephora cucurbitarum.</title>
        <authorList>
            <person name="Min B."/>
            <person name="Park H."/>
            <person name="Park J.-H."/>
            <person name="Shin H.-D."/>
            <person name="Choi I.-G."/>
        </authorList>
    </citation>
    <scope>NUCLEOTIDE SEQUENCE [LARGE SCALE GENOMIC DNA]</scope>
    <source>
        <strain evidence="8 9">KUS-F28377</strain>
    </source>
</reference>
<dbReference type="Proteomes" id="UP000093000">
    <property type="component" value="Unassembled WGS sequence"/>
</dbReference>
<organism evidence="8 9">
    <name type="scientific">Choanephora cucurbitarum</name>
    <dbReference type="NCBI Taxonomy" id="101091"/>
    <lineage>
        <taxon>Eukaryota</taxon>
        <taxon>Fungi</taxon>
        <taxon>Fungi incertae sedis</taxon>
        <taxon>Mucoromycota</taxon>
        <taxon>Mucoromycotina</taxon>
        <taxon>Mucoromycetes</taxon>
        <taxon>Mucorales</taxon>
        <taxon>Mucorineae</taxon>
        <taxon>Choanephoraceae</taxon>
        <taxon>Choanephoroideae</taxon>
        <taxon>Choanephora</taxon>
    </lineage>
</organism>
<dbReference type="GO" id="GO:0047938">
    <property type="term" value="F:glucose-6-phosphate 1-epimerase activity"/>
    <property type="evidence" value="ECO:0007669"/>
    <property type="project" value="UniProtKB-UniRule"/>
</dbReference>
<dbReference type="InterPro" id="IPR025532">
    <property type="entry name" value="G6P_1-epimerase"/>
</dbReference>
<evidence type="ECO:0000313" key="9">
    <source>
        <dbReference type="Proteomes" id="UP000093000"/>
    </source>
</evidence>
<feature type="binding site" evidence="7">
    <location>
        <position position="83"/>
    </location>
    <ligand>
        <name>substrate</name>
    </ligand>
</feature>
<feature type="active site" evidence="6">
    <location>
        <position position="161"/>
    </location>
</feature>
<evidence type="ECO:0000256" key="2">
    <source>
        <dbReference type="ARBA" id="ARBA00005866"/>
    </source>
</evidence>
<evidence type="ECO:0000256" key="3">
    <source>
        <dbReference type="ARBA" id="ARBA00012083"/>
    </source>
</evidence>
<evidence type="ECO:0000256" key="7">
    <source>
        <dbReference type="PIRSR" id="PIRSR016020-2"/>
    </source>
</evidence>
<dbReference type="InterPro" id="IPR014718">
    <property type="entry name" value="GH-type_carb-bd"/>
</dbReference>
<dbReference type="PANTHER" id="PTHR11122">
    <property type="entry name" value="APOSPORY-ASSOCIATED PROTEIN C-RELATED"/>
    <property type="match status" value="1"/>
</dbReference>
<comment type="similarity">
    <text evidence="2 5">Belongs to the glucose-6-phosphate 1-epimerase family.</text>
</comment>
<dbReference type="GO" id="GO:0030246">
    <property type="term" value="F:carbohydrate binding"/>
    <property type="evidence" value="ECO:0007669"/>
    <property type="project" value="UniProtKB-UniRule"/>
</dbReference>
<evidence type="ECO:0000256" key="6">
    <source>
        <dbReference type="PIRSR" id="PIRSR016020-1"/>
    </source>
</evidence>
<dbReference type="Pfam" id="PF01263">
    <property type="entry name" value="Aldose_epim"/>
    <property type="match status" value="1"/>
</dbReference>
<feature type="binding site" evidence="7">
    <location>
        <position position="88"/>
    </location>
    <ligand>
        <name>substrate</name>
    </ligand>
</feature>
<dbReference type="CDD" id="cd09020">
    <property type="entry name" value="D-hex-6-P-epi_like"/>
    <property type="match status" value="1"/>
</dbReference>
<dbReference type="AlphaFoldDB" id="A0A1C7N537"/>
<keyword evidence="9" id="KW-1185">Reference proteome</keyword>
<dbReference type="PANTHER" id="PTHR11122:SF13">
    <property type="entry name" value="GLUCOSE-6-PHOSPHATE 1-EPIMERASE"/>
    <property type="match status" value="1"/>
</dbReference>
<dbReference type="GO" id="GO:0005737">
    <property type="term" value="C:cytoplasm"/>
    <property type="evidence" value="ECO:0007669"/>
    <property type="project" value="TreeGrafter"/>
</dbReference>
<dbReference type="GO" id="GO:0005975">
    <property type="term" value="P:carbohydrate metabolic process"/>
    <property type="evidence" value="ECO:0007669"/>
    <property type="project" value="InterPro"/>
</dbReference>
<dbReference type="STRING" id="101091.A0A1C7N537"/>
<evidence type="ECO:0000256" key="1">
    <source>
        <dbReference type="ARBA" id="ARBA00001096"/>
    </source>
</evidence>
<evidence type="ECO:0000256" key="5">
    <source>
        <dbReference type="PIRNR" id="PIRNR016020"/>
    </source>
</evidence>